<evidence type="ECO:0000259" key="6">
    <source>
        <dbReference type="PROSITE" id="PS51387"/>
    </source>
</evidence>
<dbReference type="RefSeq" id="WP_305026376.1">
    <property type="nucleotide sequence ID" value="NZ_JAUQTA010000001.1"/>
</dbReference>
<keyword evidence="4" id="KW-0274">FAD</keyword>
<evidence type="ECO:0000313" key="7">
    <source>
        <dbReference type="EMBL" id="MDO7866969.1"/>
    </source>
</evidence>
<dbReference type="Gene3D" id="3.30.43.10">
    <property type="entry name" value="Uridine Diphospho-n-acetylenolpyruvylglucosamine Reductase, domain 2"/>
    <property type="match status" value="1"/>
</dbReference>
<dbReference type="PROSITE" id="PS51387">
    <property type="entry name" value="FAD_PCMH"/>
    <property type="match status" value="1"/>
</dbReference>
<dbReference type="EMBL" id="JAUQTA010000001">
    <property type="protein sequence ID" value="MDO7866969.1"/>
    <property type="molecule type" value="Genomic_DNA"/>
</dbReference>
<dbReference type="Pfam" id="PF08031">
    <property type="entry name" value="BBE"/>
    <property type="match status" value="1"/>
</dbReference>
<comment type="caution">
    <text evidence="7">The sequence shown here is derived from an EMBL/GenBank/DDBJ whole genome shotgun (WGS) entry which is preliminary data.</text>
</comment>
<comment type="similarity">
    <text evidence="2">Belongs to the oxygen-dependent FAD-linked oxidoreductase family.</text>
</comment>
<dbReference type="Proteomes" id="UP001233314">
    <property type="component" value="Unassembled WGS sequence"/>
</dbReference>
<dbReference type="Gene3D" id="3.30.465.10">
    <property type="match status" value="1"/>
</dbReference>
<dbReference type="SUPFAM" id="SSF55103">
    <property type="entry name" value="FAD-linked oxidases, C-terminal domain"/>
    <property type="match status" value="1"/>
</dbReference>
<dbReference type="InterPro" id="IPR036318">
    <property type="entry name" value="FAD-bd_PCMH-like_sf"/>
</dbReference>
<dbReference type="InterPro" id="IPR006094">
    <property type="entry name" value="Oxid_FAD_bind_N"/>
</dbReference>
<keyword evidence="5" id="KW-0560">Oxidoreductase</keyword>
<dbReference type="PANTHER" id="PTHR42973:SF39">
    <property type="entry name" value="FAD-BINDING PCMH-TYPE DOMAIN-CONTAINING PROTEIN"/>
    <property type="match status" value="1"/>
</dbReference>
<keyword evidence="3" id="KW-0285">Flavoprotein</keyword>
<evidence type="ECO:0000256" key="4">
    <source>
        <dbReference type="ARBA" id="ARBA00022827"/>
    </source>
</evidence>
<dbReference type="InterPro" id="IPR012951">
    <property type="entry name" value="BBE"/>
</dbReference>
<protein>
    <submittedName>
        <fullName evidence="7">FAD-binding oxidoreductase</fullName>
    </submittedName>
</protein>
<comment type="cofactor">
    <cofactor evidence="1">
        <name>FAD</name>
        <dbReference type="ChEBI" id="CHEBI:57692"/>
    </cofactor>
</comment>
<proteinExistence type="inferred from homology"/>
<feature type="domain" description="FAD-binding PCMH-type" evidence="6">
    <location>
        <begin position="32"/>
        <end position="202"/>
    </location>
</feature>
<dbReference type="SUPFAM" id="SSF56176">
    <property type="entry name" value="FAD-binding/transporter-associated domain-like"/>
    <property type="match status" value="1"/>
</dbReference>
<sequence length="456" mass="48275">MTETTEHRFSGETLTPESAGYDAARSVFNGLVDRRPQRIMRCSSAEQVAAAIASARADGLPLSVYGGGHGVTGSAVVDGGVCVDLRGIDHVVVDADARTARVGGGATWGAFDAATQEHGLAVTGGRVSTTGVGGLTLGSGSGWLERAFGFVCDNLVSARVVTTDSRIVTASESENPDLFWALRGGGGNFGVVTEFTLRLHPLGPIVFGGMLLYPGFMAVDVLRNWRDYMLTAPDAVGSGVALITAPPAEFVPEPARGQPCVGVVIAYAGDPDEAPAVLAPLLEFGPPAANLCQPMPYVAVQQLLDPPNPKGMHNYWTGDFLTEFPDEAVEAWVEHGFPPVSPLTQLIVVAGGGAIARVDDDATAFGNRQSPFNLHMLGMWPPDPAQDEQNISHIRALSAAMKPWSTGSVYLNFIGDEGLTRVESAYGPEKYARLRGIKRTWDPDNVFRHNQNIPPA</sequence>
<dbReference type="InterPro" id="IPR016164">
    <property type="entry name" value="FAD-linked_Oxase-like_C"/>
</dbReference>
<dbReference type="Gene3D" id="3.40.462.20">
    <property type="match status" value="1"/>
</dbReference>
<name>A0ABT9AYC5_9ACTN</name>
<dbReference type="InterPro" id="IPR016169">
    <property type="entry name" value="FAD-bd_PCMH_sub2"/>
</dbReference>
<dbReference type="Pfam" id="PF01565">
    <property type="entry name" value="FAD_binding_4"/>
    <property type="match status" value="1"/>
</dbReference>
<accession>A0ABT9AYC5</accession>
<evidence type="ECO:0000256" key="1">
    <source>
        <dbReference type="ARBA" id="ARBA00001974"/>
    </source>
</evidence>
<evidence type="ECO:0000256" key="2">
    <source>
        <dbReference type="ARBA" id="ARBA00005466"/>
    </source>
</evidence>
<reference evidence="7 8" key="1">
    <citation type="submission" date="2023-07" db="EMBL/GenBank/DDBJ databases">
        <title>Nocardioides sp. nov WY-20 isolated from soil.</title>
        <authorList>
            <person name="Liu B."/>
            <person name="Wan Y."/>
        </authorList>
    </citation>
    <scope>NUCLEOTIDE SEQUENCE [LARGE SCALE GENOMIC DNA]</scope>
    <source>
        <strain evidence="7 8">WY-20</strain>
    </source>
</reference>
<dbReference type="InterPro" id="IPR050416">
    <property type="entry name" value="FAD-linked_Oxidoreductase"/>
</dbReference>
<dbReference type="InterPro" id="IPR016166">
    <property type="entry name" value="FAD-bd_PCMH"/>
</dbReference>
<evidence type="ECO:0000256" key="5">
    <source>
        <dbReference type="ARBA" id="ARBA00023002"/>
    </source>
</evidence>
<evidence type="ECO:0000256" key="3">
    <source>
        <dbReference type="ARBA" id="ARBA00022630"/>
    </source>
</evidence>
<dbReference type="PANTHER" id="PTHR42973">
    <property type="entry name" value="BINDING OXIDOREDUCTASE, PUTATIVE (AFU_ORTHOLOGUE AFUA_1G17690)-RELATED"/>
    <property type="match status" value="1"/>
</dbReference>
<organism evidence="7 8">
    <name type="scientific">Nocardioides jiangxiensis</name>
    <dbReference type="NCBI Taxonomy" id="3064524"/>
    <lineage>
        <taxon>Bacteria</taxon>
        <taxon>Bacillati</taxon>
        <taxon>Actinomycetota</taxon>
        <taxon>Actinomycetes</taxon>
        <taxon>Propionibacteriales</taxon>
        <taxon>Nocardioidaceae</taxon>
        <taxon>Nocardioides</taxon>
    </lineage>
</organism>
<evidence type="ECO:0000313" key="8">
    <source>
        <dbReference type="Proteomes" id="UP001233314"/>
    </source>
</evidence>
<keyword evidence="8" id="KW-1185">Reference proteome</keyword>
<dbReference type="InterPro" id="IPR016167">
    <property type="entry name" value="FAD-bd_PCMH_sub1"/>
</dbReference>
<gene>
    <name evidence="7" type="ORF">Q5722_01180</name>
</gene>